<evidence type="ECO:0000313" key="3">
    <source>
        <dbReference type="Proteomes" id="UP001300692"/>
    </source>
</evidence>
<evidence type="ECO:0000259" key="1">
    <source>
        <dbReference type="Pfam" id="PF00535"/>
    </source>
</evidence>
<reference evidence="2 3" key="1">
    <citation type="submission" date="2022-10" db="EMBL/GenBank/DDBJ databases">
        <title>Comparative genomics and taxonomic characterization of three novel marine species of genus Reichenbachiella exhibiting antioxidant and polysaccharide degradation activities.</title>
        <authorList>
            <person name="Muhammad N."/>
            <person name="Lee Y.-J."/>
            <person name="Ko J."/>
            <person name="Kim S.-G."/>
        </authorList>
    </citation>
    <scope>NUCLEOTIDE SEQUENCE [LARGE SCALE GENOMIC DNA]</scope>
    <source>
        <strain evidence="2 3">ABR2-5</strain>
    </source>
</reference>
<dbReference type="Pfam" id="PF00535">
    <property type="entry name" value="Glycos_transf_2"/>
    <property type="match status" value="1"/>
</dbReference>
<sequence>MKVSVIIPVYNADRFIQKSIESILNQTHRNIEVIICNDCSTDLTKDILGKISDFRVTTYENKQNKGYQRTINFLFTKATGDVIAFQDADDISHPKRFEQQLAILDQENLDLIGTNFCIINEKDEIIQAKVPVLSDPKHIKDNLIHSNLFQKPSILFKTSILDKIGGYRLELLKFGIISEDYDWLLRICEAGFRMGNVNYKEPLYKYRSVSTAMTKGFNNANQFLGHEIVRFLAKERSSLGIDSLTSNNIERLTSYIKELKTPFTQDPSFFHRKKAENLMYSGLYSAAIANAWKGVKKRPSNFQNWRTLQYCIRKTLFKI</sequence>
<protein>
    <submittedName>
        <fullName evidence="2">Glycosyltransferase</fullName>
        <ecNumber evidence="2">2.4.-.-</ecNumber>
    </submittedName>
</protein>
<dbReference type="SUPFAM" id="SSF53448">
    <property type="entry name" value="Nucleotide-diphospho-sugar transferases"/>
    <property type="match status" value="1"/>
</dbReference>
<proteinExistence type="predicted"/>
<keyword evidence="2" id="KW-0328">Glycosyltransferase</keyword>
<dbReference type="Gene3D" id="3.90.550.10">
    <property type="entry name" value="Spore Coat Polysaccharide Biosynthesis Protein SpsA, Chain A"/>
    <property type="match status" value="1"/>
</dbReference>
<feature type="domain" description="Glycosyltransferase 2-like" evidence="1">
    <location>
        <begin position="4"/>
        <end position="125"/>
    </location>
</feature>
<dbReference type="InterPro" id="IPR001173">
    <property type="entry name" value="Glyco_trans_2-like"/>
</dbReference>
<comment type="caution">
    <text evidence="2">The sequence shown here is derived from an EMBL/GenBank/DDBJ whole genome shotgun (WGS) entry which is preliminary data.</text>
</comment>
<dbReference type="PANTHER" id="PTHR22916">
    <property type="entry name" value="GLYCOSYLTRANSFERASE"/>
    <property type="match status" value="1"/>
</dbReference>
<dbReference type="EC" id="2.4.-.-" evidence="2"/>
<dbReference type="PANTHER" id="PTHR22916:SF3">
    <property type="entry name" value="UDP-GLCNAC:BETAGAL BETA-1,3-N-ACETYLGLUCOSAMINYLTRANSFERASE-LIKE PROTEIN 1"/>
    <property type="match status" value="1"/>
</dbReference>
<dbReference type="Proteomes" id="UP001300692">
    <property type="component" value="Unassembled WGS sequence"/>
</dbReference>
<dbReference type="InterPro" id="IPR029044">
    <property type="entry name" value="Nucleotide-diphossugar_trans"/>
</dbReference>
<dbReference type="GO" id="GO:0016757">
    <property type="term" value="F:glycosyltransferase activity"/>
    <property type="evidence" value="ECO:0007669"/>
    <property type="project" value="UniProtKB-KW"/>
</dbReference>
<evidence type="ECO:0000313" key="2">
    <source>
        <dbReference type="EMBL" id="MCV9388808.1"/>
    </source>
</evidence>
<organism evidence="2 3">
    <name type="scientific">Reichenbachiella ulvae</name>
    <dbReference type="NCBI Taxonomy" id="2980104"/>
    <lineage>
        <taxon>Bacteria</taxon>
        <taxon>Pseudomonadati</taxon>
        <taxon>Bacteroidota</taxon>
        <taxon>Cytophagia</taxon>
        <taxon>Cytophagales</taxon>
        <taxon>Reichenbachiellaceae</taxon>
        <taxon>Reichenbachiella</taxon>
    </lineage>
</organism>
<accession>A0ABT3CZ26</accession>
<name>A0ABT3CZ26_9BACT</name>
<gene>
    <name evidence="2" type="ORF">N7U62_19170</name>
</gene>
<dbReference type="EMBL" id="JAOYOD010000001">
    <property type="protein sequence ID" value="MCV9388808.1"/>
    <property type="molecule type" value="Genomic_DNA"/>
</dbReference>
<dbReference type="RefSeq" id="WP_264139700.1">
    <property type="nucleotide sequence ID" value="NZ_JAOYOD010000001.1"/>
</dbReference>
<keyword evidence="3" id="KW-1185">Reference proteome</keyword>
<keyword evidence="2" id="KW-0808">Transferase</keyword>